<proteinExistence type="predicted"/>
<comment type="caution">
    <text evidence="2">The sequence shown here is derived from an EMBL/GenBank/DDBJ whole genome shotgun (WGS) entry which is preliminary data.</text>
</comment>
<dbReference type="EMBL" id="JANKHO010001013">
    <property type="protein sequence ID" value="KAJ3504417.1"/>
    <property type="molecule type" value="Genomic_DNA"/>
</dbReference>
<keyword evidence="1" id="KW-1133">Transmembrane helix</keyword>
<organism evidence="2 3">
    <name type="scientific">Agrocybe chaxingu</name>
    <dbReference type="NCBI Taxonomy" id="84603"/>
    <lineage>
        <taxon>Eukaryota</taxon>
        <taxon>Fungi</taxon>
        <taxon>Dikarya</taxon>
        <taxon>Basidiomycota</taxon>
        <taxon>Agaricomycotina</taxon>
        <taxon>Agaricomycetes</taxon>
        <taxon>Agaricomycetidae</taxon>
        <taxon>Agaricales</taxon>
        <taxon>Agaricineae</taxon>
        <taxon>Strophariaceae</taxon>
        <taxon>Agrocybe</taxon>
    </lineage>
</organism>
<keyword evidence="3" id="KW-1185">Reference proteome</keyword>
<feature type="transmembrane region" description="Helical" evidence="1">
    <location>
        <begin position="52"/>
        <end position="76"/>
    </location>
</feature>
<protein>
    <submittedName>
        <fullName evidence="2">Uncharacterized protein</fullName>
    </submittedName>
</protein>
<dbReference type="OrthoDB" id="6499973at2759"/>
<dbReference type="AlphaFoldDB" id="A0A9W8MR92"/>
<gene>
    <name evidence="2" type="ORF">NLJ89_g7945</name>
</gene>
<reference evidence="2" key="1">
    <citation type="submission" date="2022-07" db="EMBL/GenBank/DDBJ databases">
        <title>Genome Sequence of Agrocybe chaxingu.</title>
        <authorList>
            <person name="Buettner E."/>
        </authorList>
    </citation>
    <scope>NUCLEOTIDE SEQUENCE</scope>
    <source>
        <strain evidence="2">MP-N11</strain>
    </source>
</reference>
<dbReference type="Proteomes" id="UP001148786">
    <property type="component" value="Unassembled WGS sequence"/>
</dbReference>
<sequence length="106" mass="12028">MLGGGSLVMAQRVSNQDLAREVVLAGIDVPDHQHVEASKQDVDWVYDEGKDAWLTILGTWMIQFCTYGYISAFGVYQDYYTRVSLRNETPSNIRYGLSPSLYEDKN</sequence>
<name>A0A9W8MR92_9AGAR</name>
<keyword evidence="1" id="KW-0812">Transmembrane</keyword>
<evidence type="ECO:0000313" key="2">
    <source>
        <dbReference type="EMBL" id="KAJ3504417.1"/>
    </source>
</evidence>
<evidence type="ECO:0000256" key="1">
    <source>
        <dbReference type="SAM" id="Phobius"/>
    </source>
</evidence>
<accession>A0A9W8MR92</accession>
<keyword evidence="1" id="KW-0472">Membrane</keyword>
<evidence type="ECO:0000313" key="3">
    <source>
        <dbReference type="Proteomes" id="UP001148786"/>
    </source>
</evidence>